<protein>
    <recommendedName>
        <fullName evidence="4">Inner membrane protein</fullName>
    </recommendedName>
</protein>
<feature type="transmembrane region" description="Helical" evidence="1">
    <location>
        <begin position="12"/>
        <end position="35"/>
    </location>
</feature>
<proteinExistence type="predicted"/>
<keyword evidence="1" id="KW-0812">Transmembrane</keyword>
<dbReference type="PANTHER" id="PTHR35813">
    <property type="entry name" value="INNER MEMBRANE PROTEIN YBAN"/>
    <property type="match status" value="1"/>
</dbReference>
<dbReference type="EMBL" id="AGWA01000001">
    <property type="protein sequence ID" value="ENN92806.1"/>
    <property type="molecule type" value="Genomic_DNA"/>
</dbReference>
<feature type="transmembrane region" description="Helical" evidence="1">
    <location>
        <begin position="81"/>
        <end position="101"/>
    </location>
</feature>
<dbReference type="PATRIC" id="fig|1094491.5.peg.82"/>
<keyword evidence="1" id="KW-1133">Transmembrane helix</keyword>
<dbReference type="GO" id="GO:0005886">
    <property type="term" value="C:plasma membrane"/>
    <property type="evidence" value="ECO:0007669"/>
    <property type="project" value="TreeGrafter"/>
</dbReference>
<accession>N6VHS1</accession>
<evidence type="ECO:0008006" key="4">
    <source>
        <dbReference type="Google" id="ProtNLM"/>
    </source>
</evidence>
<dbReference type="Pfam" id="PF04304">
    <property type="entry name" value="DUF454"/>
    <property type="match status" value="1"/>
</dbReference>
<dbReference type="Proteomes" id="UP000014038">
    <property type="component" value="Chromosome"/>
</dbReference>
<sequence>MIEKDFKISRPLRVVYSILGWLMIVLGLIGVVLPIMPTVPFLLVASWCFTRSSPRFHCWLHNHRIFGLPIKQWEEKRIIPPFVKIFAVVSMTGGFLLFLVIVHPALWLALSAAIVLLAIAIYIVTRPSSSTSSSSSLQK</sequence>
<comment type="caution">
    <text evidence="2">The sequence shown here is derived from an EMBL/GenBank/DDBJ whole genome shotgun (WGS) entry which is preliminary data.</text>
</comment>
<evidence type="ECO:0000313" key="2">
    <source>
        <dbReference type="EMBL" id="ENN92806.1"/>
    </source>
</evidence>
<dbReference type="HOGENOM" id="CLU_113299_0_1_5"/>
<dbReference type="AlphaFoldDB" id="N6VHS1"/>
<dbReference type="PIRSF" id="PIRSF016789">
    <property type="entry name" value="DUF454"/>
    <property type="match status" value="1"/>
</dbReference>
<evidence type="ECO:0000313" key="3">
    <source>
        <dbReference type="Proteomes" id="UP000014038"/>
    </source>
</evidence>
<gene>
    <name evidence="2" type="ORF">BBbe_00760</name>
</gene>
<keyword evidence="1" id="KW-0472">Membrane</keyword>
<feature type="transmembrane region" description="Helical" evidence="1">
    <location>
        <begin position="107"/>
        <end position="125"/>
    </location>
</feature>
<evidence type="ECO:0000256" key="1">
    <source>
        <dbReference type="SAM" id="Phobius"/>
    </source>
</evidence>
<organism evidence="2 3">
    <name type="scientific">Bartonella bovis 91-4</name>
    <dbReference type="NCBI Taxonomy" id="1094491"/>
    <lineage>
        <taxon>Bacteria</taxon>
        <taxon>Pseudomonadati</taxon>
        <taxon>Pseudomonadota</taxon>
        <taxon>Alphaproteobacteria</taxon>
        <taxon>Hyphomicrobiales</taxon>
        <taxon>Bartonellaceae</taxon>
        <taxon>Bartonella</taxon>
    </lineage>
</organism>
<dbReference type="eggNOG" id="COG2832">
    <property type="taxonomic scope" value="Bacteria"/>
</dbReference>
<keyword evidence="3" id="KW-1185">Reference proteome</keyword>
<dbReference type="PANTHER" id="PTHR35813:SF1">
    <property type="entry name" value="INNER MEMBRANE PROTEIN YBAN"/>
    <property type="match status" value="1"/>
</dbReference>
<dbReference type="InterPro" id="IPR007401">
    <property type="entry name" value="DUF454"/>
</dbReference>
<reference evidence="2 3" key="1">
    <citation type="journal article" date="2013" name="PLoS Genet.">
        <title>A gene transfer agent and a dynamic repertoire of secretion systems hold the keys to the explosive radiation of the emerging pathogen Bartonella.</title>
        <authorList>
            <person name="Guy L."/>
            <person name="Nystedt B."/>
            <person name="Toft C."/>
            <person name="Zaremba-Niedzwiedzka K."/>
            <person name="Berglund E.C."/>
            <person name="Granberg F."/>
            <person name="Naslund K."/>
            <person name="Eriksson A.S."/>
            <person name="Andersson S.G."/>
        </authorList>
    </citation>
    <scope>NUCLEOTIDE SEQUENCE [LARGE SCALE GENOMIC DNA]</scope>
    <source>
        <strain evidence="2 3">91-4</strain>
    </source>
</reference>
<name>N6VHS1_9HYPH</name>